<dbReference type="InterPro" id="IPR008257">
    <property type="entry name" value="Pept_M19"/>
</dbReference>
<dbReference type="InterPro" id="IPR032466">
    <property type="entry name" value="Metal_Hydrolase"/>
</dbReference>
<dbReference type="GO" id="GO:0006508">
    <property type="term" value="P:proteolysis"/>
    <property type="evidence" value="ECO:0007669"/>
    <property type="project" value="UniProtKB-KW"/>
</dbReference>
<gene>
    <name evidence="3" type="ORF">DdX_20910</name>
</gene>
<protein>
    <recommendedName>
        <fullName evidence="1">Dipeptidase</fullName>
        <ecNumber evidence="1">3.4.13.19</ecNumber>
    </recommendedName>
</protein>
<reference evidence="3" key="1">
    <citation type="submission" date="2022-01" db="EMBL/GenBank/DDBJ databases">
        <title>Genome Sequence Resource for Two Populations of Ditylenchus destructor, the Migratory Endoparasitic Phytonematode.</title>
        <authorList>
            <person name="Zhang H."/>
            <person name="Lin R."/>
            <person name="Xie B."/>
        </authorList>
    </citation>
    <scope>NUCLEOTIDE SEQUENCE</scope>
    <source>
        <strain evidence="3">BazhouSP</strain>
    </source>
</reference>
<keyword evidence="1" id="KW-1015">Disulfide bond</keyword>
<organism evidence="3 4">
    <name type="scientific">Ditylenchus destructor</name>
    <dbReference type="NCBI Taxonomy" id="166010"/>
    <lineage>
        <taxon>Eukaryota</taxon>
        <taxon>Metazoa</taxon>
        <taxon>Ecdysozoa</taxon>
        <taxon>Nematoda</taxon>
        <taxon>Chromadorea</taxon>
        <taxon>Rhabditida</taxon>
        <taxon>Tylenchina</taxon>
        <taxon>Tylenchomorpha</taxon>
        <taxon>Sphaerularioidea</taxon>
        <taxon>Anguinidae</taxon>
        <taxon>Anguininae</taxon>
        <taxon>Ditylenchus</taxon>
    </lineage>
</organism>
<evidence type="ECO:0000313" key="4">
    <source>
        <dbReference type="Proteomes" id="UP001201812"/>
    </source>
</evidence>
<keyword evidence="1" id="KW-0449">Lipoprotein</keyword>
<feature type="compositionally biased region" description="Low complexity" evidence="2">
    <location>
        <begin position="331"/>
        <end position="361"/>
    </location>
</feature>
<keyword evidence="1" id="KW-0479">Metal-binding</keyword>
<keyword evidence="1" id="KW-0862">Zinc</keyword>
<dbReference type="PROSITE" id="PS51365">
    <property type="entry name" value="RENAL_DIPEPTIDASE_2"/>
    <property type="match status" value="1"/>
</dbReference>
<dbReference type="PANTHER" id="PTHR10443">
    <property type="entry name" value="MICROSOMAL DIPEPTIDASE"/>
    <property type="match status" value="1"/>
</dbReference>
<proteinExistence type="inferred from homology"/>
<dbReference type="GO" id="GO:0046872">
    <property type="term" value="F:metal ion binding"/>
    <property type="evidence" value="ECO:0007669"/>
    <property type="project" value="UniProtKB-UniRule"/>
</dbReference>
<feature type="compositionally biased region" description="Basic and acidic residues" evidence="2">
    <location>
        <begin position="38"/>
        <end position="64"/>
    </location>
</feature>
<feature type="region of interest" description="Disordered" evidence="2">
    <location>
        <begin position="1"/>
        <end position="94"/>
    </location>
</feature>
<evidence type="ECO:0000313" key="3">
    <source>
        <dbReference type="EMBL" id="KAI1692989.1"/>
    </source>
</evidence>
<comment type="cofactor">
    <cofactor evidence="1">
        <name>Zn(2+)</name>
        <dbReference type="ChEBI" id="CHEBI:29105"/>
    </cofactor>
</comment>
<keyword evidence="1" id="KW-0378">Hydrolase</keyword>
<dbReference type="AlphaFoldDB" id="A0AAD4MFU1"/>
<accession>A0AAD4MFU1</accession>
<dbReference type="EC" id="3.4.13.19" evidence="1"/>
<comment type="catalytic activity">
    <reaction evidence="1">
        <text>an L-aminoacyl-L-amino acid + H2O = 2 an L-alpha-amino acid</text>
        <dbReference type="Rhea" id="RHEA:48940"/>
        <dbReference type="ChEBI" id="CHEBI:15377"/>
        <dbReference type="ChEBI" id="CHEBI:59869"/>
        <dbReference type="ChEBI" id="CHEBI:77460"/>
        <dbReference type="EC" id="3.4.13.19"/>
    </reaction>
</comment>
<keyword evidence="1" id="KW-0224">Dipeptidase</keyword>
<name>A0AAD4MFU1_9BILA</name>
<dbReference type="Proteomes" id="UP001201812">
    <property type="component" value="Unassembled WGS sequence"/>
</dbReference>
<dbReference type="EMBL" id="JAKKPZ010000690">
    <property type="protein sequence ID" value="KAI1692989.1"/>
    <property type="molecule type" value="Genomic_DNA"/>
</dbReference>
<evidence type="ECO:0000256" key="2">
    <source>
        <dbReference type="SAM" id="MobiDB-lite"/>
    </source>
</evidence>
<keyword evidence="1" id="KW-0472">Membrane</keyword>
<keyword evidence="1" id="KW-0325">Glycoprotein</keyword>
<evidence type="ECO:0000256" key="1">
    <source>
        <dbReference type="RuleBase" id="RU341113"/>
    </source>
</evidence>
<dbReference type="GO" id="GO:0098552">
    <property type="term" value="C:side of membrane"/>
    <property type="evidence" value="ECO:0007669"/>
    <property type="project" value="UniProtKB-KW"/>
</dbReference>
<comment type="caution">
    <text evidence="3">The sequence shown here is derived from an EMBL/GenBank/DDBJ whole genome shotgun (WGS) entry which is preliminary data.</text>
</comment>
<keyword evidence="1" id="KW-0336">GPI-anchor</keyword>
<comment type="similarity">
    <text evidence="1">Belongs to the metallo-dependent hydrolases superfamily. Peptidase M19 family.</text>
</comment>
<keyword evidence="1" id="KW-0482">Metalloprotease</keyword>
<dbReference type="GO" id="GO:0070573">
    <property type="term" value="F:metallodipeptidase activity"/>
    <property type="evidence" value="ECO:0007669"/>
    <property type="project" value="InterPro"/>
</dbReference>
<keyword evidence="1" id="KW-0645">Protease</keyword>
<comment type="subcellular location">
    <subcellularLocation>
        <location evidence="1">Membrane</location>
        <topology evidence="1">Lipid-anchor</topology>
        <topology evidence="1">GPI-anchor</topology>
    </subcellularLocation>
</comment>
<sequence length="361" mass="38613">MTGRVCDETEVVALGARPPDGRCPSPSSRSPRHRRKGHEQGRCDQAPDRHARDAQAPRQPADRRPPRRHLAVEAQPQRSRESRPGGSAPADRGQCRASGLLLGHQDPKNQNYDANGADSDNITMLAVAQLQPPRTWTSLLERSLFHAQKLDRAAAASDGKLRVIRTPADLDALLAARAGKPQPVGGLLSIEGLQNMEGKLANIDRLHAAGFRMAGLTHFFDNELAGSMHGIAKGGLTPLGRQTVRRMEQLGMVVDIAHASHKSVAEILAMAKRPVVSSHGGVQAVCKVNRNLSDEEIRGVAKTGGVVGIGYWDAAICGTEPERSPRRSRMPRTSSASTMSASAPTSTARSPPASTPPSWSS</sequence>
<keyword evidence="4" id="KW-1185">Reference proteome</keyword>
<feature type="region of interest" description="Disordered" evidence="2">
    <location>
        <begin position="320"/>
        <end position="361"/>
    </location>
</feature>
<dbReference type="Gene3D" id="3.20.20.140">
    <property type="entry name" value="Metal-dependent hydrolases"/>
    <property type="match status" value="1"/>
</dbReference>
<dbReference type="Pfam" id="PF01244">
    <property type="entry name" value="Peptidase_M19"/>
    <property type="match status" value="1"/>
</dbReference>
<dbReference type="PANTHER" id="PTHR10443:SF12">
    <property type="entry name" value="DIPEPTIDASE"/>
    <property type="match status" value="1"/>
</dbReference>
<comment type="subunit">
    <text evidence="1">Homodimer; disulfide-linked.</text>
</comment>
<dbReference type="SUPFAM" id="SSF51556">
    <property type="entry name" value="Metallo-dependent hydrolases"/>
    <property type="match status" value="1"/>
</dbReference>